<dbReference type="PANTHER" id="PTHR43685:SF2">
    <property type="entry name" value="GLYCOSYLTRANSFERASE 2-LIKE DOMAIN-CONTAINING PROTEIN"/>
    <property type="match status" value="1"/>
</dbReference>
<organism evidence="2 3">
    <name type="scientific">Gemmata obscuriglobus</name>
    <dbReference type="NCBI Taxonomy" id="114"/>
    <lineage>
        <taxon>Bacteria</taxon>
        <taxon>Pseudomonadati</taxon>
        <taxon>Planctomycetota</taxon>
        <taxon>Planctomycetia</taxon>
        <taxon>Gemmatales</taxon>
        <taxon>Gemmataceae</taxon>
        <taxon>Gemmata</taxon>
    </lineage>
</organism>
<evidence type="ECO:0000313" key="2">
    <source>
        <dbReference type="EMBL" id="AWM40083.1"/>
    </source>
</evidence>
<dbReference type="AlphaFoldDB" id="A0A2Z3H225"/>
<accession>A0A2Z3H225</accession>
<reference evidence="2 3" key="1">
    <citation type="submission" date="2018-01" db="EMBL/GenBank/DDBJ databases">
        <title>G. obscuriglobus.</title>
        <authorList>
            <person name="Franke J."/>
            <person name="Blomberg W."/>
            <person name="Selmecki A."/>
        </authorList>
    </citation>
    <scope>NUCLEOTIDE SEQUENCE [LARGE SCALE GENOMIC DNA]</scope>
    <source>
        <strain evidence="2 3">DSM 5831</strain>
    </source>
</reference>
<dbReference type="KEGG" id="gog:C1280_25815"/>
<dbReference type="Proteomes" id="UP000245802">
    <property type="component" value="Chromosome"/>
</dbReference>
<dbReference type="PANTHER" id="PTHR43685">
    <property type="entry name" value="GLYCOSYLTRANSFERASE"/>
    <property type="match status" value="1"/>
</dbReference>
<evidence type="ECO:0000259" key="1">
    <source>
        <dbReference type="Pfam" id="PF00535"/>
    </source>
</evidence>
<dbReference type="InterPro" id="IPR050834">
    <property type="entry name" value="Glycosyltransf_2"/>
</dbReference>
<keyword evidence="2" id="KW-0808">Transferase</keyword>
<dbReference type="Gene3D" id="3.90.550.10">
    <property type="entry name" value="Spore Coat Polysaccharide Biosynthesis Protein SpsA, Chain A"/>
    <property type="match status" value="1"/>
</dbReference>
<keyword evidence="3" id="KW-1185">Reference proteome</keyword>
<sequence>MTPTVSVLIPTHNPDAGRLARTLAGLRAQTLPLERWELILVDNGSTAPVAPALSWHPSAKVLREPRLGLTFARRAGAAAAGGAFLVFVDDDNVLAPNYLAQVADAFARRPRLGALGGRSVPEWAVEPAPWVREFAGALAVRDLGDAERIADPGAETGYPACAPIGAGMALRTEAWADYARAGASDRGAITDRSGTSLASGGDCDIVLHVFRAGWQVGYSPELCLTHLMPAARLTREYLARLNHGIAKSWVQVLDRHGLRPWPRVARWTVPLRKWRAYLRYRSWTGPAAYVRWRGACGQFEGRALLGAP</sequence>
<feature type="domain" description="Glycosyltransferase 2-like" evidence="1">
    <location>
        <begin position="6"/>
        <end position="134"/>
    </location>
</feature>
<proteinExistence type="predicted"/>
<dbReference type="InterPro" id="IPR001173">
    <property type="entry name" value="Glyco_trans_2-like"/>
</dbReference>
<dbReference type="InterPro" id="IPR029044">
    <property type="entry name" value="Nucleotide-diphossugar_trans"/>
</dbReference>
<dbReference type="EMBL" id="CP025958">
    <property type="protein sequence ID" value="AWM40083.1"/>
    <property type="molecule type" value="Genomic_DNA"/>
</dbReference>
<protein>
    <submittedName>
        <fullName evidence="2">Family 2 glycosyl transferase</fullName>
    </submittedName>
</protein>
<dbReference type="RefSeq" id="WP_010034488.1">
    <property type="nucleotide sequence ID" value="NZ_CP025958.1"/>
</dbReference>
<gene>
    <name evidence="2" type="ORF">C1280_25815</name>
</gene>
<dbReference type="Pfam" id="PF00535">
    <property type="entry name" value="Glycos_transf_2"/>
    <property type="match status" value="1"/>
</dbReference>
<dbReference type="GO" id="GO:0016740">
    <property type="term" value="F:transferase activity"/>
    <property type="evidence" value="ECO:0007669"/>
    <property type="project" value="UniProtKB-KW"/>
</dbReference>
<dbReference type="OrthoDB" id="9784574at2"/>
<evidence type="ECO:0000313" key="3">
    <source>
        <dbReference type="Proteomes" id="UP000245802"/>
    </source>
</evidence>
<dbReference type="CDD" id="cd00761">
    <property type="entry name" value="Glyco_tranf_GTA_type"/>
    <property type="match status" value="1"/>
</dbReference>
<dbReference type="SUPFAM" id="SSF53448">
    <property type="entry name" value="Nucleotide-diphospho-sugar transferases"/>
    <property type="match status" value="1"/>
</dbReference>
<name>A0A2Z3H225_9BACT</name>